<proteinExistence type="predicted"/>
<reference evidence="1" key="1">
    <citation type="submission" date="2014-11" db="EMBL/GenBank/DDBJ databases">
        <authorList>
            <person name="Amaro Gonzalez C."/>
        </authorList>
    </citation>
    <scope>NUCLEOTIDE SEQUENCE</scope>
</reference>
<sequence>MQHLFPQIHSELENTFVVYLLYANSKIGMEIANQVCIQ</sequence>
<name>A0A0E9Q0Y4_ANGAN</name>
<protein>
    <submittedName>
        <fullName evidence="1">Uncharacterized protein</fullName>
    </submittedName>
</protein>
<dbReference type="AlphaFoldDB" id="A0A0E9Q0Y4"/>
<organism evidence="1">
    <name type="scientific">Anguilla anguilla</name>
    <name type="common">European freshwater eel</name>
    <name type="synonym">Muraena anguilla</name>
    <dbReference type="NCBI Taxonomy" id="7936"/>
    <lineage>
        <taxon>Eukaryota</taxon>
        <taxon>Metazoa</taxon>
        <taxon>Chordata</taxon>
        <taxon>Craniata</taxon>
        <taxon>Vertebrata</taxon>
        <taxon>Euteleostomi</taxon>
        <taxon>Actinopterygii</taxon>
        <taxon>Neopterygii</taxon>
        <taxon>Teleostei</taxon>
        <taxon>Anguilliformes</taxon>
        <taxon>Anguillidae</taxon>
        <taxon>Anguilla</taxon>
    </lineage>
</organism>
<reference evidence="1" key="2">
    <citation type="journal article" date="2015" name="Fish Shellfish Immunol.">
        <title>Early steps in the European eel (Anguilla anguilla)-Vibrio vulnificus interaction in the gills: Role of the RtxA13 toxin.</title>
        <authorList>
            <person name="Callol A."/>
            <person name="Pajuelo D."/>
            <person name="Ebbesson L."/>
            <person name="Teles M."/>
            <person name="MacKenzie S."/>
            <person name="Amaro C."/>
        </authorList>
    </citation>
    <scope>NUCLEOTIDE SEQUENCE</scope>
</reference>
<dbReference type="EMBL" id="GBXM01098809">
    <property type="protein sequence ID" value="JAH09768.1"/>
    <property type="molecule type" value="Transcribed_RNA"/>
</dbReference>
<evidence type="ECO:0000313" key="1">
    <source>
        <dbReference type="EMBL" id="JAH09768.1"/>
    </source>
</evidence>
<accession>A0A0E9Q0Y4</accession>